<organism evidence="2 3">
    <name type="scientific">Erythrobacter longus</name>
    <dbReference type="NCBI Taxonomy" id="1044"/>
    <lineage>
        <taxon>Bacteria</taxon>
        <taxon>Pseudomonadati</taxon>
        <taxon>Pseudomonadota</taxon>
        <taxon>Alphaproteobacteria</taxon>
        <taxon>Sphingomonadales</taxon>
        <taxon>Erythrobacteraceae</taxon>
        <taxon>Erythrobacter/Porphyrobacter group</taxon>
        <taxon>Erythrobacter</taxon>
    </lineage>
</organism>
<protein>
    <submittedName>
        <fullName evidence="2">Uncharacterized protein</fullName>
    </submittedName>
</protein>
<evidence type="ECO:0000256" key="1">
    <source>
        <dbReference type="SAM" id="Coils"/>
    </source>
</evidence>
<keyword evidence="3" id="KW-1185">Reference proteome</keyword>
<dbReference type="Proteomes" id="UP000027647">
    <property type="component" value="Unassembled WGS sequence"/>
</dbReference>
<proteinExistence type="predicted"/>
<dbReference type="InterPro" id="IPR011048">
    <property type="entry name" value="Haem_d1_sf"/>
</dbReference>
<dbReference type="eggNOG" id="ENOG5033QNG">
    <property type="taxonomic scope" value="Bacteria"/>
</dbReference>
<evidence type="ECO:0000313" key="3">
    <source>
        <dbReference type="Proteomes" id="UP000027647"/>
    </source>
</evidence>
<keyword evidence="1" id="KW-0175">Coiled coil</keyword>
<dbReference type="EMBL" id="JMIW01000002">
    <property type="protein sequence ID" value="KEO90713.1"/>
    <property type="molecule type" value="Genomic_DNA"/>
</dbReference>
<gene>
    <name evidence="2" type="ORF">EH31_06645</name>
</gene>
<evidence type="ECO:0000313" key="2">
    <source>
        <dbReference type="EMBL" id="KEO90713.1"/>
    </source>
</evidence>
<name>A0A074MFT6_ERYLO</name>
<feature type="coiled-coil region" evidence="1">
    <location>
        <begin position="538"/>
        <end position="571"/>
    </location>
</feature>
<dbReference type="AlphaFoldDB" id="A0A074MFT6"/>
<accession>A0A074MFT6</accession>
<dbReference type="SUPFAM" id="SSF51004">
    <property type="entry name" value="C-terminal (heme d1) domain of cytochrome cd1-nitrite reductase"/>
    <property type="match status" value="1"/>
</dbReference>
<comment type="caution">
    <text evidence="2">The sequence shown here is derived from an EMBL/GenBank/DDBJ whole genome shotgun (WGS) entry which is preliminary data.</text>
</comment>
<reference evidence="2 3" key="1">
    <citation type="submission" date="2014-04" db="EMBL/GenBank/DDBJ databases">
        <title>A comprehensive comparison of genomes of Erythrobacter spp. strains.</title>
        <authorList>
            <person name="Zheng Q."/>
        </authorList>
    </citation>
    <scope>NUCLEOTIDE SEQUENCE [LARGE SCALE GENOMIC DNA]</scope>
    <source>
        <strain evidence="2 3">DSM 6997</strain>
    </source>
</reference>
<sequence>MENVAVQYLVRSINGDAGGSALAVRKGGNDEQLLAIFADASCRDFVLLGDHHCLALSYKGEVALVDLATLQVEKRLKQSRRYDRLAVSVDHSRAIAYHCNPGLVQVIDLKSFHITARYNLIKLRDDGQFDLLNKDNEALKAEGIPWDSIPTSDGSLKQETRDDSPFLRYASDTPSGLRRMLFPRAARAVFRADGKVVLPFGFFKYTGPSWVSDPKPKNPSIHRMIEVSDGLAVLDLDAQTARFDVLRTHLQGMAYSNLPVRSFSPDGMTAVVPALEPVKLSPKAPETSGLFQKVFGRKNAGDYAMALEIWDIGDQPTLQRTIPYRVITGENLLRTDTQRFNKAELAQGEREIDLIFKGIDAAYLDRLDDWRSSSARKAEDQHFEPLEQAPAYNNPAYNRVAQPILFAATVKRLMSLDPQPFSSFPWEKCEPRQCELFAGVLGSWSKHCEHGTDTLLWLTNDKFLTLSRGGRGRIISTGGDLGSVYQLSHPDGSEWKYWSGYDTTVDIQRGASADFELRVHGDHWEIDWPTSNLSPMESAESVQQVKALRVNKKDLKENERLRKKVDRMTAKIRRGYVKVSGRDTNDIVSGLEELSREVRAHLPEIVVDHRWAPALYYRGKPIIEDEFCDILVADPSEAGIRALDNLLTAFLDATEGDHENIWHPDDLKPTMGPVTVALIKMTNPLPASITRFYARRDMDHDMWTYQAFEEMGLSDKRLLSADLVTLQIRLAIQDICTGNMDPNIFALYRLPLVRDVLHRNPQLVPDICKVIVDQTEAQAPHFTWASSEGVAGVLAAISDELNKGQAAEKAMAVALMDEVEARRAPERAGQ</sequence>